<gene>
    <name evidence="2" type="ORF">ACFQ4G_00425</name>
</gene>
<evidence type="ECO:0000256" key="1">
    <source>
        <dbReference type="SAM" id="MobiDB-lite"/>
    </source>
</evidence>
<reference evidence="3" key="1">
    <citation type="journal article" date="2019" name="Int. J. Syst. Evol. Microbiol.">
        <title>The Global Catalogue of Microorganisms (GCM) 10K type strain sequencing project: providing services to taxonomists for standard genome sequencing and annotation.</title>
        <authorList>
            <consortium name="The Broad Institute Genomics Platform"/>
            <consortium name="The Broad Institute Genome Sequencing Center for Infectious Disease"/>
            <person name="Wu L."/>
            <person name="Ma J."/>
        </authorList>
    </citation>
    <scope>NUCLEOTIDE SEQUENCE [LARGE SCALE GENOMIC DNA]</scope>
    <source>
        <strain evidence="3">CCUG 56108</strain>
    </source>
</reference>
<organism evidence="2 3">
    <name type="scientific">Methylobacterium marchantiae</name>
    <dbReference type="NCBI Taxonomy" id="600331"/>
    <lineage>
        <taxon>Bacteria</taxon>
        <taxon>Pseudomonadati</taxon>
        <taxon>Pseudomonadota</taxon>
        <taxon>Alphaproteobacteria</taxon>
        <taxon>Hyphomicrobiales</taxon>
        <taxon>Methylobacteriaceae</taxon>
        <taxon>Methylobacterium</taxon>
    </lineage>
</organism>
<dbReference type="EMBL" id="JBHTND010000001">
    <property type="protein sequence ID" value="MFD1300051.1"/>
    <property type="molecule type" value="Genomic_DNA"/>
</dbReference>
<comment type="caution">
    <text evidence="2">The sequence shown here is derived from an EMBL/GenBank/DDBJ whole genome shotgun (WGS) entry which is preliminary data.</text>
</comment>
<dbReference type="Gene3D" id="3.10.450.530">
    <property type="entry name" value="Ribonuclease toxin, BrnT, of type II toxin-antitoxin system"/>
    <property type="match status" value="1"/>
</dbReference>
<name>A0ABW3WSB0_9HYPH</name>
<accession>A0ABW3WSB0</accession>
<dbReference type="Pfam" id="PF04365">
    <property type="entry name" value="BrnT_toxin"/>
    <property type="match status" value="1"/>
</dbReference>
<keyword evidence="3" id="KW-1185">Reference proteome</keyword>
<evidence type="ECO:0000313" key="3">
    <source>
        <dbReference type="Proteomes" id="UP001597176"/>
    </source>
</evidence>
<evidence type="ECO:0000313" key="2">
    <source>
        <dbReference type="EMBL" id="MFD1300051.1"/>
    </source>
</evidence>
<dbReference type="InterPro" id="IPR007460">
    <property type="entry name" value="BrnT_toxin"/>
</dbReference>
<sequence length="116" mass="13178">MLRFSWDPLKAASNLRKHRVTFAVATRVFADPYALMEQDRVEGGELRWLIVGLVDGLLVPAVAHTVTNEEDGSGTIRIISARAADRRERRFYEQERSRRICTRSRPSAGSHRRGEG</sequence>
<feature type="region of interest" description="Disordered" evidence="1">
    <location>
        <begin position="94"/>
        <end position="116"/>
    </location>
</feature>
<proteinExistence type="predicted"/>
<protein>
    <submittedName>
        <fullName evidence="2">BrnT family toxin</fullName>
    </submittedName>
</protein>
<dbReference type="InterPro" id="IPR038573">
    <property type="entry name" value="BrnT_sf"/>
</dbReference>
<dbReference type="RefSeq" id="WP_238207851.1">
    <property type="nucleotide sequence ID" value="NZ_JBHTND010000001.1"/>
</dbReference>
<dbReference type="Proteomes" id="UP001597176">
    <property type="component" value="Unassembled WGS sequence"/>
</dbReference>